<organism evidence="8 9">
    <name type="scientific">Catenovulum adriaticum</name>
    <dbReference type="NCBI Taxonomy" id="2984846"/>
    <lineage>
        <taxon>Bacteria</taxon>
        <taxon>Pseudomonadati</taxon>
        <taxon>Pseudomonadota</taxon>
        <taxon>Gammaproteobacteria</taxon>
        <taxon>Alteromonadales</taxon>
        <taxon>Alteromonadaceae</taxon>
        <taxon>Catenovulum</taxon>
    </lineage>
</organism>
<feature type="domain" description="Tyr recombinase" evidence="6">
    <location>
        <begin position="186"/>
        <end position="366"/>
    </location>
</feature>
<dbReference type="InterPro" id="IPR011010">
    <property type="entry name" value="DNA_brk_join_enz"/>
</dbReference>
<dbReference type="Pfam" id="PF14659">
    <property type="entry name" value="Phage_int_SAM_3"/>
    <property type="match status" value="1"/>
</dbReference>
<dbReference type="InterPro" id="IPR002104">
    <property type="entry name" value="Integrase_catalytic"/>
</dbReference>
<dbReference type="EMBL" id="CP109965">
    <property type="protein sequence ID" value="WAJ69737.1"/>
    <property type="molecule type" value="Genomic_DNA"/>
</dbReference>
<dbReference type="Proteomes" id="UP001163726">
    <property type="component" value="Chromosome"/>
</dbReference>
<dbReference type="InterPro" id="IPR013762">
    <property type="entry name" value="Integrase-like_cat_sf"/>
</dbReference>
<dbReference type="InterPro" id="IPR004107">
    <property type="entry name" value="Integrase_SAM-like_N"/>
</dbReference>
<dbReference type="PANTHER" id="PTHR30629:SF2">
    <property type="entry name" value="PROPHAGE INTEGRASE INTS-RELATED"/>
    <property type="match status" value="1"/>
</dbReference>
<keyword evidence="3 5" id="KW-0238">DNA-binding</keyword>
<evidence type="ECO:0000256" key="5">
    <source>
        <dbReference type="PROSITE-ProRule" id="PRU01248"/>
    </source>
</evidence>
<dbReference type="PROSITE" id="PS51898">
    <property type="entry name" value="TYR_RECOMBINASE"/>
    <property type="match status" value="1"/>
</dbReference>
<feature type="domain" description="Core-binding (CB)" evidence="7">
    <location>
        <begin position="83"/>
        <end position="165"/>
    </location>
</feature>
<dbReference type="PANTHER" id="PTHR30629">
    <property type="entry name" value="PROPHAGE INTEGRASE"/>
    <property type="match status" value="1"/>
</dbReference>
<dbReference type="InterPro" id="IPR022000">
    <property type="entry name" value="Min27-like_integrase_DNA_bind"/>
</dbReference>
<dbReference type="InterPro" id="IPR050808">
    <property type="entry name" value="Phage_Integrase"/>
</dbReference>
<evidence type="ECO:0000256" key="1">
    <source>
        <dbReference type="ARBA" id="ARBA00008857"/>
    </source>
</evidence>
<name>A0ABY7AKE5_9ALTE</name>
<dbReference type="RefSeq" id="WP_268074021.1">
    <property type="nucleotide sequence ID" value="NZ_CP109965.1"/>
</dbReference>
<dbReference type="InterPro" id="IPR010998">
    <property type="entry name" value="Integrase_recombinase_N"/>
</dbReference>
<proteinExistence type="inferred from homology"/>
<reference evidence="8" key="1">
    <citation type="submission" date="2022-10" db="EMBL/GenBank/DDBJ databases">
        <title>Catenovulum adriacola sp. nov. isolated in the Harbour of Susak.</title>
        <authorList>
            <person name="Schoch T."/>
            <person name="Reich S.J."/>
            <person name="Stoeferle S."/>
            <person name="Flaiz M."/>
            <person name="Kazda M."/>
            <person name="Riedel C.U."/>
            <person name="Duerre P."/>
        </authorList>
    </citation>
    <scope>NUCLEOTIDE SEQUENCE</scope>
    <source>
        <strain evidence="8">TS8</strain>
    </source>
</reference>
<evidence type="ECO:0000259" key="7">
    <source>
        <dbReference type="PROSITE" id="PS51900"/>
    </source>
</evidence>
<evidence type="ECO:0000256" key="2">
    <source>
        <dbReference type="ARBA" id="ARBA00022908"/>
    </source>
</evidence>
<dbReference type="PROSITE" id="PS51900">
    <property type="entry name" value="CB"/>
    <property type="match status" value="1"/>
</dbReference>
<protein>
    <submittedName>
        <fullName evidence="8">Tyrosine-type recombinase/integrase</fullName>
    </submittedName>
</protein>
<evidence type="ECO:0000259" key="6">
    <source>
        <dbReference type="PROSITE" id="PS51898"/>
    </source>
</evidence>
<evidence type="ECO:0000256" key="4">
    <source>
        <dbReference type="ARBA" id="ARBA00023172"/>
    </source>
</evidence>
<keyword evidence="4" id="KW-0233">DNA recombination</keyword>
<keyword evidence="9" id="KW-1185">Reference proteome</keyword>
<dbReference type="Gene3D" id="1.10.150.130">
    <property type="match status" value="1"/>
</dbReference>
<dbReference type="SUPFAM" id="SSF56349">
    <property type="entry name" value="DNA breaking-rejoining enzymes"/>
    <property type="match status" value="1"/>
</dbReference>
<dbReference type="InterPro" id="IPR044068">
    <property type="entry name" value="CB"/>
</dbReference>
<evidence type="ECO:0000313" key="8">
    <source>
        <dbReference type="EMBL" id="WAJ69737.1"/>
    </source>
</evidence>
<dbReference type="Pfam" id="PF12167">
    <property type="entry name" value="Arm-DNA-bind_2"/>
    <property type="match status" value="1"/>
</dbReference>
<dbReference type="Gene3D" id="1.10.443.10">
    <property type="entry name" value="Intergrase catalytic core"/>
    <property type="match status" value="1"/>
</dbReference>
<dbReference type="Pfam" id="PF00589">
    <property type="entry name" value="Phage_integrase"/>
    <property type="match status" value="1"/>
</dbReference>
<gene>
    <name evidence="8" type="ORF">OLW01_11310</name>
</gene>
<accession>A0ABY7AKE5</accession>
<comment type="similarity">
    <text evidence="1">Belongs to the 'phage' integrase family.</text>
</comment>
<evidence type="ECO:0000313" key="9">
    <source>
        <dbReference type="Proteomes" id="UP001163726"/>
    </source>
</evidence>
<sequence length="366" mass="42781">MINLPTYAGIKPNKSSIAIEFTYNNVRCRETIKCTPTKTRMQELARKREAILYEISLGIFDYAKHFPNSKKATELSSNKANAITIKQLITDWFERQRKVCQLSTIRGYKSVIYYHLIPQFGHLKLAELKPTMVTDWMTDLICDGTKPKRVNNILTPLRDAYKRAYLDSVIDKNPMDRVKNLKLERPDIKPFTESEINSILSFIPNESDRNMIELAFYTGLRTSEYMALTWSDVDFKNKRLNIDKALVYKHLKSTKTKSGIRTIELHDRALQALHKQKALNLNIENILFPDLKNKSHWHDTSAIRKRIWIPALEKADLEYRNPYQTRHTFASQMLSQGKNPLWVANQMGHIDWGMIIKTYGKWIRND</sequence>
<evidence type="ECO:0000256" key="3">
    <source>
        <dbReference type="ARBA" id="ARBA00023125"/>
    </source>
</evidence>
<keyword evidence="2" id="KW-0229">DNA integration</keyword>
<dbReference type="CDD" id="cd01189">
    <property type="entry name" value="INT_ICEBs1_C_like"/>
    <property type="match status" value="1"/>
</dbReference>